<accession>A0ABV8AHF2</accession>
<keyword evidence="2" id="KW-1185">Reference proteome</keyword>
<evidence type="ECO:0008006" key="3">
    <source>
        <dbReference type="Google" id="ProtNLM"/>
    </source>
</evidence>
<dbReference type="RefSeq" id="WP_386096568.1">
    <property type="nucleotide sequence ID" value="NZ_JBHSAT010000004.1"/>
</dbReference>
<reference evidence="2" key="1">
    <citation type="journal article" date="2019" name="Int. J. Syst. Evol. Microbiol.">
        <title>The Global Catalogue of Microorganisms (GCM) 10K type strain sequencing project: providing services to taxonomists for standard genome sequencing and annotation.</title>
        <authorList>
            <consortium name="The Broad Institute Genomics Platform"/>
            <consortium name="The Broad Institute Genome Sequencing Center for Infectious Disease"/>
            <person name="Wu L."/>
            <person name="Ma J."/>
        </authorList>
    </citation>
    <scope>NUCLEOTIDE SEQUENCE [LARGE SCALE GENOMIC DNA]</scope>
    <source>
        <strain evidence="2">CECT 8979</strain>
    </source>
</reference>
<gene>
    <name evidence="1" type="ORF">ACFOSX_02185</name>
</gene>
<sequence>MTFLFIRPVPIMRRVFGILLFGLALFIIINDIKGLILCGIATYFILTEGTEFNFETNKYRLVKSFLGLNFGAWKAIPDIEYVSVFKTTEKTAVRSRSAETTVSNSVYRLNLFYNTNQKIRAYTTSDKDDAFEKAELFSKYLNTEIYDATEE</sequence>
<proteinExistence type="predicted"/>
<evidence type="ECO:0000313" key="2">
    <source>
        <dbReference type="Proteomes" id="UP001595812"/>
    </source>
</evidence>
<protein>
    <recommendedName>
        <fullName evidence="3">PH (Pleckstrin Homology) domain-containing protein</fullName>
    </recommendedName>
</protein>
<dbReference type="Proteomes" id="UP001595812">
    <property type="component" value="Unassembled WGS sequence"/>
</dbReference>
<comment type="caution">
    <text evidence="1">The sequence shown here is derived from an EMBL/GenBank/DDBJ whole genome shotgun (WGS) entry which is preliminary data.</text>
</comment>
<name>A0ABV8AHF2_9FLAO</name>
<organism evidence="1 2">
    <name type="scientific">Winogradskyella maritima</name>
    <dbReference type="NCBI Taxonomy" id="1517766"/>
    <lineage>
        <taxon>Bacteria</taxon>
        <taxon>Pseudomonadati</taxon>
        <taxon>Bacteroidota</taxon>
        <taxon>Flavobacteriia</taxon>
        <taxon>Flavobacteriales</taxon>
        <taxon>Flavobacteriaceae</taxon>
        <taxon>Winogradskyella</taxon>
    </lineage>
</organism>
<evidence type="ECO:0000313" key="1">
    <source>
        <dbReference type="EMBL" id="MFC3876027.1"/>
    </source>
</evidence>
<dbReference type="EMBL" id="JBHSAT010000004">
    <property type="protein sequence ID" value="MFC3876027.1"/>
    <property type="molecule type" value="Genomic_DNA"/>
</dbReference>